<comment type="function">
    <text evidence="14 19">Bifunctional enzyme that catalyzes the epimerization of the S- and R-forms of NAD(P)HX and the dehydration of the S-form of NAD(P)HX at the expense of ADP, which is converted to AMP. This allows the repair of both epimers of NAD(P)HX, a damaged form of NAD(P)H that is a result of enzymatic or heat-dependent hydration.</text>
</comment>
<evidence type="ECO:0000259" key="20">
    <source>
        <dbReference type="PROSITE" id="PS51383"/>
    </source>
</evidence>
<dbReference type="CDD" id="cd01171">
    <property type="entry name" value="YXKO-related"/>
    <property type="match status" value="1"/>
</dbReference>
<keyword evidence="8 17" id="KW-0521">NADP</keyword>
<dbReference type="NCBIfam" id="TIGR00196">
    <property type="entry name" value="yjeF_cterm"/>
    <property type="match status" value="1"/>
</dbReference>
<feature type="binding site" evidence="18">
    <location>
        <position position="159"/>
    </location>
    <ligand>
        <name>(6S)-NADPHX</name>
        <dbReference type="ChEBI" id="CHEBI:64076"/>
    </ligand>
</feature>
<dbReference type="SUPFAM" id="SSF64153">
    <property type="entry name" value="YjeF N-terminal domain-like"/>
    <property type="match status" value="1"/>
</dbReference>
<evidence type="ECO:0000256" key="18">
    <source>
        <dbReference type="HAMAP-Rule" id="MF_01966"/>
    </source>
</evidence>
<comment type="function">
    <text evidence="17">Catalyzes the dehydration of the S-form of NAD(P)HX at the expense of ADP, which is converted to AMP. Together with NAD(P)HX epimerase, which catalyzes the epimerization of the S- and R-forms, the enzyme allows the repair of both epimers of NAD(P)HX, a damaged form of NAD(P)H that is a result of enzymatic or heat-dependent hydration.</text>
</comment>
<evidence type="ECO:0000256" key="10">
    <source>
        <dbReference type="ARBA" id="ARBA00023027"/>
    </source>
</evidence>
<evidence type="ECO:0000259" key="21">
    <source>
        <dbReference type="PROSITE" id="PS51385"/>
    </source>
</evidence>
<dbReference type="PANTHER" id="PTHR12592">
    <property type="entry name" value="ATP-DEPENDENT (S)-NAD(P)H-HYDRATE DEHYDRATASE FAMILY MEMBER"/>
    <property type="match status" value="1"/>
</dbReference>
<dbReference type="Gene3D" id="3.40.50.10260">
    <property type="entry name" value="YjeF N-terminal domain"/>
    <property type="match status" value="1"/>
</dbReference>
<dbReference type="PIRSF" id="PIRSF017184">
    <property type="entry name" value="Nnr"/>
    <property type="match status" value="1"/>
</dbReference>
<dbReference type="InterPro" id="IPR004443">
    <property type="entry name" value="YjeF_N_dom"/>
</dbReference>
<feature type="binding site" evidence="17">
    <location>
        <begin position="410"/>
        <end position="414"/>
    </location>
    <ligand>
        <name>AMP</name>
        <dbReference type="ChEBI" id="CHEBI:456215"/>
    </ligand>
</feature>
<evidence type="ECO:0000256" key="3">
    <source>
        <dbReference type="ARBA" id="ARBA00006001"/>
    </source>
</evidence>
<comment type="caution">
    <text evidence="22">The sequence shown here is derived from an EMBL/GenBank/DDBJ whole genome shotgun (WGS) entry which is preliminary data.</text>
</comment>
<name>A0ABQ1QT85_9FLAO</name>
<evidence type="ECO:0000256" key="19">
    <source>
        <dbReference type="PIRNR" id="PIRNR017184"/>
    </source>
</evidence>
<dbReference type="HAMAP" id="MF_01966">
    <property type="entry name" value="NADHX_epimerase"/>
    <property type="match status" value="1"/>
</dbReference>
<comment type="catalytic activity">
    <reaction evidence="15 17 19">
        <text>(6S)-NADHX + ADP = AMP + phosphate + NADH + H(+)</text>
        <dbReference type="Rhea" id="RHEA:32223"/>
        <dbReference type="ChEBI" id="CHEBI:15378"/>
        <dbReference type="ChEBI" id="CHEBI:43474"/>
        <dbReference type="ChEBI" id="CHEBI:57945"/>
        <dbReference type="ChEBI" id="CHEBI:64074"/>
        <dbReference type="ChEBI" id="CHEBI:456215"/>
        <dbReference type="ChEBI" id="CHEBI:456216"/>
        <dbReference type="EC" id="4.2.1.136"/>
    </reaction>
</comment>
<feature type="binding site" evidence="18">
    <location>
        <begin position="58"/>
        <end position="62"/>
    </location>
    <ligand>
        <name>(6S)-NADPHX</name>
        <dbReference type="ChEBI" id="CHEBI:64076"/>
    </ligand>
</feature>
<evidence type="ECO:0000256" key="13">
    <source>
        <dbReference type="ARBA" id="ARBA00023268"/>
    </source>
</evidence>
<keyword evidence="6 17" id="KW-0547">Nucleotide-binding</keyword>
<evidence type="ECO:0000256" key="17">
    <source>
        <dbReference type="HAMAP-Rule" id="MF_01965"/>
    </source>
</evidence>
<feature type="domain" description="YjeF C-terminal" evidence="20">
    <location>
        <begin position="226"/>
        <end position="498"/>
    </location>
</feature>
<dbReference type="Gene3D" id="3.40.1190.20">
    <property type="match status" value="1"/>
</dbReference>
<proteinExistence type="inferred from homology"/>
<feature type="binding site" evidence="18">
    <location>
        <begin position="130"/>
        <end position="136"/>
    </location>
    <ligand>
        <name>(6S)-NADPHX</name>
        <dbReference type="ChEBI" id="CHEBI:64076"/>
    </ligand>
</feature>
<feature type="binding site" evidence="18">
    <location>
        <position position="162"/>
    </location>
    <ligand>
        <name>K(+)</name>
        <dbReference type="ChEBI" id="CHEBI:29103"/>
    </ligand>
</feature>
<evidence type="ECO:0000256" key="14">
    <source>
        <dbReference type="ARBA" id="ARBA00025153"/>
    </source>
</evidence>
<dbReference type="NCBIfam" id="TIGR00197">
    <property type="entry name" value="yjeF_nterm"/>
    <property type="match status" value="1"/>
</dbReference>
<keyword evidence="7 17" id="KW-0067">ATP-binding</keyword>
<dbReference type="InterPro" id="IPR030677">
    <property type="entry name" value="Nnr"/>
</dbReference>
<keyword evidence="13" id="KW-0511">Multifunctional enzyme</keyword>
<accession>A0ABQ1QT85</accession>
<dbReference type="EMBL" id="BMFH01000001">
    <property type="protein sequence ID" value="GGD41781.1"/>
    <property type="molecule type" value="Genomic_DNA"/>
</dbReference>
<dbReference type="Pfam" id="PF03853">
    <property type="entry name" value="YjeF_N"/>
    <property type="match status" value="1"/>
</dbReference>
<dbReference type="InterPro" id="IPR017953">
    <property type="entry name" value="Carbohydrate_kinase_pred_CS"/>
</dbReference>
<dbReference type="HAMAP" id="MF_01965">
    <property type="entry name" value="NADHX_dehydratase"/>
    <property type="match status" value="1"/>
</dbReference>
<gene>
    <name evidence="18" type="primary">nnrE</name>
    <name evidence="17" type="synonym">nnrD</name>
    <name evidence="22" type="ORF">GCM10011361_06090</name>
</gene>
<evidence type="ECO:0000256" key="16">
    <source>
        <dbReference type="ARBA" id="ARBA00049209"/>
    </source>
</evidence>
<comment type="cofactor">
    <cofactor evidence="17">
        <name>Mg(2+)</name>
        <dbReference type="ChEBI" id="CHEBI:18420"/>
    </cofactor>
</comment>
<dbReference type="SUPFAM" id="SSF53613">
    <property type="entry name" value="Ribokinase-like"/>
    <property type="match status" value="1"/>
</dbReference>
<feature type="domain" description="YjeF N-terminal" evidence="21">
    <location>
        <begin position="9"/>
        <end position="216"/>
    </location>
</feature>
<comment type="similarity">
    <text evidence="18">Belongs to the NnrE/AIBP family.</text>
</comment>
<dbReference type="PANTHER" id="PTHR12592:SF0">
    <property type="entry name" value="ATP-DEPENDENT (S)-NAD(P)H-HYDRATE DEHYDRATASE"/>
    <property type="match status" value="1"/>
</dbReference>
<comment type="function">
    <text evidence="18">Catalyzes the epimerization of the S- and R-forms of NAD(P)HX, a damaged form of NAD(P)H that is a result of enzymatic or heat-dependent hydration. This is a prerequisite for the S-specific NAD(P)H-hydrate dehydratase to allow the repair of both epimers of NAD(P)HX.</text>
</comment>
<dbReference type="InterPro" id="IPR000631">
    <property type="entry name" value="CARKD"/>
</dbReference>
<dbReference type="Pfam" id="PF01256">
    <property type="entry name" value="Carb_kinase"/>
    <property type="match status" value="1"/>
</dbReference>
<sequence length="512" mass="55993">MKILSAEQIRAADAYTIQSQNLRSEELMERAGITIFNWLHQQLNGSPVTLHIFCGIGNNGGDGLVVARHLLEHGYKIQVYVVNYSDKRSQDFLINFDRLKEQKVWPEILKEKSPMPDIQDGDIVVDAIFGTGLNREPSPWVGRLMQDLNSGKNLLVSIDIPSGMFLDKPSDLGRVIHANYVLTFQHPKLVFFLPSTGSFCEQWVALDIGLDEAFINSLDTDYELIGYHEIRPLYRFRSKFSHKGTFGHAVIAGGSHGKIGAIKLAAEACLRSGSGLVTAYVPGCGLNPLQSSIPEVMVLTDGEEKEIREIKIPFQPTVVGIGMGMGTSKPSLAAFRSFLEGWSSPVVVDADGLNMLAKEKAMLKLLPPLSVLTPHPGELERLIGSWKNEFEKLEMAREFVKKVGCILVIKGAHTIVLDKEKGYVNTSGNPGMATAGSGDVLTGVITGLLAQGYTPLEAALMGVYVHGRAGDLCLQAQSMESLTAGDIIIQLGTAFREFYLEDSTQSNEEEGE</sequence>
<dbReference type="InterPro" id="IPR036652">
    <property type="entry name" value="YjeF_N_dom_sf"/>
</dbReference>
<evidence type="ECO:0000256" key="7">
    <source>
        <dbReference type="ARBA" id="ARBA00022840"/>
    </source>
</evidence>
<keyword evidence="9 18" id="KW-0630">Potassium</keyword>
<evidence type="ECO:0000256" key="12">
    <source>
        <dbReference type="ARBA" id="ARBA00023239"/>
    </source>
</evidence>
<comment type="cofactor">
    <cofactor evidence="18 19">
        <name>K(+)</name>
        <dbReference type="ChEBI" id="CHEBI:29103"/>
    </cofactor>
    <text evidence="18 19">Binds 1 potassium ion per subunit.</text>
</comment>
<feature type="binding site" evidence="17">
    <location>
        <position position="439"/>
    </location>
    <ligand>
        <name>(6S)-NADPHX</name>
        <dbReference type="ChEBI" id="CHEBI:64076"/>
    </ligand>
</feature>
<comment type="caution">
    <text evidence="18">Lacks conserved residue(s) required for the propagation of feature annotation.</text>
</comment>
<feature type="binding site" evidence="17">
    <location>
        <position position="261"/>
    </location>
    <ligand>
        <name>(6S)-NADPHX</name>
        <dbReference type="ChEBI" id="CHEBI:64076"/>
    </ligand>
</feature>
<evidence type="ECO:0000313" key="22">
    <source>
        <dbReference type="EMBL" id="GGD41781.1"/>
    </source>
</evidence>
<comment type="similarity">
    <text evidence="4 19">In the C-terminal section; belongs to the NnrD/CARKD family.</text>
</comment>
<comment type="similarity">
    <text evidence="17">Belongs to the NnrD/CARKD family.</text>
</comment>
<dbReference type="PROSITE" id="PS51385">
    <property type="entry name" value="YJEF_N"/>
    <property type="match status" value="1"/>
</dbReference>
<evidence type="ECO:0000313" key="23">
    <source>
        <dbReference type="Proteomes" id="UP000625780"/>
    </source>
</evidence>
<keyword evidence="12 17" id="KW-0456">Lyase</keyword>
<comment type="catalytic activity">
    <reaction evidence="16 17 19">
        <text>(6S)-NADPHX + ADP = AMP + phosphate + NADPH + H(+)</text>
        <dbReference type="Rhea" id="RHEA:32235"/>
        <dbReference type="ChEBI" id="CHEBI:15378"/>
        <dbReference type="ChEBI" id="CHEBI:43474"/>
        <dbReference type="ChEBI" id="CHEBI:57783"/>
        <dbReference type="ChEBI" id="CHEBI:64076"/>
        <dbReference type="ChEBI" id="CHEBI:456215"/>
        <dbReference type="ChEBI" id="CHEBI:456216"/>
        <dbReference type="EC" id="4.2.1.136"/>
    </reaction>
</comment>
<evidence type="ECO:0000256" key="2">
    <source>
        <dbReference type="ARBA" id="ARBA00000909"/>
    </source>
</evidence>
<dbReference type="EC" id="5.1.99.6" evidence="19"/>
<evidence type="ECO:0000256" key="1">
    <source>
        <dbReference type="ARBA" id="ARBA00000013"/>
    </source>
</evidence>
<dbReference type="PROSITE" id="PS01050">
    <property type="entry name" value="YJEF_C_2"/>
    <property type="match status" value="1"/>
</dbReference>
<organism evidence="22 23">
    <name type="scientific">Muriicola marianensis</name>
    <dbReference type="NCBI Taxonomy" id="1324801"/>
    <lineage>
        <taxon>Bacteria</taxon>
        <taxon>Pseudomonadati</taxon>
        <taxon>Bacteroidota</taxon>
        <taxon>Flavobacteriia</taxon>
        <taxon>Flavobacteriales</taxon>
        <taxon>Flavobacteriaceae</taxon>
        <taxon>Muriicola</taxon>
    </lineage>
</organism>
<protein>
    <recommendedName>
        <fullName evidence="19">Bifunctional NAD(P)H-hydrate repair enzyme</fullName>
    </recommendedName>
    <alternativeName>
        <fullName evidence="19">Nicotinamide nucleotide repair protein</fullName>
    </alternativeName>
    <domain>
        <recommendedName>
            <fullName evidence="19">ADP-dependent (S)-NAD(P)H-hydrate dehydratase</fullName>
            <ecNumber evidence="19">4.2.1.136</ecNumber>
        </recommendedName>
        <alternativeName>
            <fullName evidence="19">ADP-dependent NAD(P)HX dehydratase</fullName>
        </alternativeName>
    </domain>
    <domain>
        <recommendedName>
            <fullName evidence="19">NAD(P)H-hydrate epimerase</fullName>
            <ecNumber evidence="19">5.1.99.6</ecNumber>
        </recommendedName>
    </domain>
</protein>
<keyword evidence="11 18" id="KW-0413">Isomerase</keyword>
<evidence type="ECO:0000256" key="8">
    <source>
        <dbReference type="ARBA" id="ARBA00022857"/>
    </source>
</evidence>
<comment type="catalytic activity">
    <reaction evidence="2 18 19">
        <text>(6R)-NADPHX = (6S)-NADPHX</text>
        <dbReference type="Rhea" id="RHEA:32227"/>
        <dbReference type="ChEBI" id="CHEBI:64076"/>
        <dbReference type="ChEBI" id="CHEBI:64077"/>
        <dbReference type="EC" id="5.1.99.6"/>
    </reaction>
</comment>
<feature type="binding site" evidence="18">
    <location>
        <position position="126"/>
    </location>
    <ligand>
        <name>K(+)</name>
        <dbReference type="ChEBI" id="CHEBI:29103"/>
    </ligand>
</feature>
<comment type="catalytic activity">
    <reaction evidence="1 18 19">
        <text>(6R)-NADHX = (6S)-NADHX</text>
        <dbReference type="Rhea" id="RHEA:32215"/>
        <dbReference type="ChEBI" id="CHEBI:64074"/>
        <dbReference type="ChEBI" id="CHEBI:64075"/>
        <dbReference type="EC" id="5.1.99.6"/>
    </reaction>
</comment>
<feature type="binding site" evidence="17">
    <location>
        <position position="438"/>
    </location>
    <ligand>
        <name>AMP</name>
        <dbReference type="ChEBI" id="CHEBI:456215"/>
    </ligand>
</feature>
<keyword evidence="5 18" id="KW-0479">Metal-binding</keyword>
<evidence type="ECO:0000256" key="15">
    <source>
        <dbReference type="ARBA" id="ARBA00048238"/>
    </source>
</evidence>
<evidence type="ECO:0000256" key="11">
    <source>
        <dbReference type="ARBA" id="ARBA00023235"/>
    </source>
</evidence>
<dbReference type="PROSITE" id="PS51383">
    <property type="entry name" value="YJEF_C_3"/>
    <property type="match status" value="1"/>
</dbReference>
<reference evidence="23" key="1">
    <citation type="journal article" date="2019" name="Int. J. Syst. Evol. Microbiol.">
        <title>The Global Catalogue of Microorganisms (GCM) 10K type strain sequencing project: providing services to taxonomists for standard genome sequencing and annotation.</title>
        <authorList>
            <consortium name="The Broad Institute Genomics Platform"/>
            <consortium name="The Broad Institute Genome Sequencing Center for Infectious Disease"/>
            <person name="Wu L."/>
            <person name="Ma J."/>
        </authorList>
    </citation>
    <scope>NUCLEOTIDE SEQUENCE [LARGE SCALE GENOMIC DNA]</scope>
    <source>
        <strain evidence="23">CGMCC 1.12606</strain>
    </source>
</reference>
<dbReference type="EC" id="4.2.1.136" evidence="19"/>
<comment type="subunit">
    <text evidence="17">Homotetramer.</text>
</comment>
<feature type="binding site" evidence="17">
    <location>
        <position position="375"/>
    </location>
    <ligand>
        <name>(6S)-NADPHX</name>
        <dbReference type="ChEBI" id="CHEBI:64076"/>
    </ligand>
</feature>
<evidence type="ECO:0000256" key="9">
    <source>
        <dbReference type="ARBA" id="ARBA00022958"/>
    </source>
</evidence>
<evidence type="ECO:0000256" key="5">
    <source>
        <dbReference type="ARBA" id="ARBA00022723"/>
    </source>
</evidence>
<feature type="binding site" evidence="17">
    <location>
        <position position="324"/>
    </location>
    <ligand>
        <name>(6S)-NADPHX</name>
        <dbReference type="ChEBI" id="CHEBI:64076"/>
    </ligand>
</feature>
<dbReference type="InterPro" id="IPR029056">
    <property type="entry name" value="Ribokinase-like"/>
</dbReference>
<keyword evidence="23" id="KW-1185">Reference proteome</keyword>
<evidence type="ECO:0000256" key="4">
    <source>
        <dbReference type="ARBA" id="ARBA00009524"/>
    </source>
</evidence>
<dbReference type="RefSeq" id="WP_188369233.1">
    <property type="nucleotide sequence ID" value="NZ_BMFH01000001.1"/>
</dbReference>
<keyword evidence="10 17" id="KW-0520">NAD</keyword>
<evidence type="ECO:0000256" key="6">
    <source>
        <dbReference type="ARBA" id="ARBA00022741"/>
    </source>
</evidence>
<dbReference type="Proteomes" id="UP000625780">
    <property type="component" value="Unassembled WGS sequence"/>
</dbReference>
<comment type="similarity">
    <text evidence="3 19">In the N-terminal section; belongs to the NnrE/AIBP family.</text>
</comment>
<feature type="binding site" evidence="18">
    <location>
        <position position="59"/>
    </location>
    <ligand>
        <name>K(+)</name>
        <dbReference type="ChEBI" id="CHEBI:29103"/>
    </ligand>
</feature>